<dbReference type="EMBL" id="MKGL01000597">
    <property type="protein sequence ID" value="RNE97134.1"/>
    <property type="molecule type" value="Genomic_DNA"/>
</dbReference>
<sequence>MPRALPLFRRRPHPLFWRAGKRYHWLSTGVGKKLLVRHLVGSQEGGRRLLPRAGFVHQEEATCLVGGATAGQANCALRTCGGLFDPTASRSVSVAACAAKPPLRRRRVRCWGGGRGHPWAAVRRGVRYPAPRRARDA</sequence>
<evidence type="ECO:0000313" key="1">
    <source>
        <dbReference type="EMBL" id="RNE97134.1"/>
    </source>
</evidence>
<protein>
    <submittedName>
        <fullName evidence="1">Uncharacterized protein</fullName>
    </submittedName>
</protein>
<proteinExistence type="predicted"/>
<gene>
    <name evidence="1" type="ORF">TraAM80_09501</name>
</gene>
<comment type="caution">
    <text evidence="1">The sequence shown here is derived from an EMBL/GenBank/DDBJ whole genome shotgun (WGS) entry which is preliminary data.</text>
</comment>
<keyword evidence="2" id="KW-1185">Reference proteome</keyword>
<evidence type="ECO:0000313" key="2">
    <source>
        <dbReference type="Proteomes" id="UP000283634"/>
    </source>
</evidence>
<reference evidence="1 2" key="1">
    <citation type="journal article" date="2018" name="BMC Genomics">
        <title>Genomic comparison of Trypanosoma conorhini and Trypanosoma rangeli to Trypanosoma cruzi strains of high and low virulence.</title>
        <authorList>
            <person name="Bradwell K.R."/>
            <person name="Koparde V.N."/>
            <person name="Matveyev A.V."/>
            <person name="Serrano M.G."/>
            <person name="Alves J.M."/>
            <person name="Parikh H."/>
            <person name="Huang B."/>
            <person name="Lee V."/>
            <person name="Espinosa-Alvarez O."/>
            <person name="Ortiz P.A."/>
            <person name="Costa-Martins A.G."/>
            <person name="Teixeira M.M."/>
            <person name="Buck G.A."/>
        </authorList>
    </citation>
    <scope>NUCLEOTIDE SEQUENCE [LARGE SCALE GENOMIC DNA]</scope>
    <source>
        <strain evidence="1 2">AM80</strain>
    </source>
</reference>
<dbReference type="GeneID" id="40333434"/>
<name>A0A3R7LH22_TRYRA</name>
<organism evidence="1 2">
    <name type="scientific">Trypanosoma rangeli</name>
    <dbReference type="NCBI Taxonomy" id="5698"/>
    <lineage>
        <taxon>Eukaryota</taxon>
        <taxon>Discoba</taxon>
        <taxon>Euglenozoa</taxon>
        <taxon>Kinetoplastea</taxon>
        <taxon>Metakinetoplastina</taxon>
        <taxon>Trypanosomatida</taxon>
        <taxon>Trypanosomatidae</taxon>
        <taxon>Trypanosoma</taxon>
        <taxon>Herpetosoma</taxon>
    </lineage>
</organism>
<dbReference type="AlphaFoldDB" id="A0A3R7LH22"/>
<dbReference type="RefSeq" id="XP_029233976.1">
    <property type="nucleotide sequence ID" value="XM_029386180.1"/>
</dbReference>
<accession>A0A3R7LH22</accession>
<dbReference type="Proteomes" id="UP000283634">
    <property type="component" value="Unassembled WGS sequence"/>
</dbReference>